<evidence type="ECO:0000256" key="1">
    <source>
        <dbReference type="ARBA" id="ARBA00007484"/>
    </source>
</evidence>
<dbReference type="GO" id="GO:0045892">
    <property type="term" value="P:negative regulation of DNA-templated transcription"/>
    <property type="evidence" value="ECO:0007669"/>
    <property type="project" value="InterPro"/>
</dbReference>
<keyword evidence="10" id="KW-0234">DNA repair</keyword>
<dbReference type="PANTHER" id="PTHR33516:SF2">
    <property type="entry name" value="LEXA REPRESSOR-RELATED"/>
    <property type="match status" value="1"/>
</dbReference>
<dbReference type="Pfam" id="PF00717">
    <property type="entry name" value="Peptidase_S24"/>
    <property type="match status" value="1"/>
</dbReference>
<dbReference type="GO" id="GO:0006508">
    <property type="term" value="P:proteolysis"/>
    <property type="evidence" value="ECO:0007669"/>
    <property type="project" value="InterPro"/>
</dbReference>
<sequence length="199" mass="22910">MNYLSPKKQHFVDFIRDFTHDNNRPPTFVEIMSGLDIRSLGTINWYVNELEKEDVIRRMKGKNGKRALSVLEQHIHNQLPLLGLISAGCPLEVFEDAEYMDVPPQYIRAENYILKVNGNSMIDDQIRNGDYIIVKKTETAVNGDTVVALVNNEATLKRYYMKKTGIELHPQNPDFDIIHVQGVDDFKINGIVLAVFREY</sequence>
<keyword evidence="2" id="KW-0678">Repressor</keyword>
<dbReference type="Pfam" id="PF01726">
    <property type="entry name" value="LexA_DNA_bind"/>
    <property type="match status" value="1"/>
</dbReference>
<evidence type="ECO:0000259" key="12">
    <source>
        <dbReference type="Pfam" id="PF00717"/>
    </source>
</evidence>
<dbReference type="NCBIfam" id="TIGR00498">
    <property type="entry name" value="lexA"/>
    <property type="match status" value="1"/>
</dbReference>
<dbReference type="InterPro" id="IPR039418">
    <property type="entry name" value="LexA-like"/>
</dbReference>
<evidence type="ECO:0008006" key="15">
    <source>
        <dbReference type="Google" id="ProtNLM"/>
    </source>
</evidence>
<evidence type="ECO:0000256" key="7">
    <source>
        <dbReference type="ARBA" id="ARBA00023015"/>
    </source>
</evidence>
<feature type="domain" description="Peptidase S24/S26A/S26B/S26C" evidence="12">
    <location>
        <begin position="80"/>
        <end position="192"/>
    </location>
</feature>
<evidence type="ECO:0000256" key="2">
    <source>
        <dbReference type="ARBA" id="ARBA00022491"/>
    </source>
</evidence>
<evidence type="ECO:0000256" key="9">
    <source>
        <dbReference type="ARBA" id="ARBA00023163"/>
    </source>
</evidence>
<dbReference type="GO" id="GO:0006281">
    <property type="term" value="P:DNA repair"/>
    <property type="evidence" value="ECO:0007669"/>
    <property type="project" value="UniProtKB-KW"/>
</dbReference>
<dbReference type="EMBL" id="UINC01103556">
    <property type="protein sequence ID" value="SVC66026.1"/>
    <property type="molecule type" value="Genomic_DNA"/>
</dbReference>
<evidence type="ECO:0000259" key="13">
    <source>
        <dbReference type="Pfam" id="PF01726"/>
    </source>
</evidence>
<dbReference type="InterPro" id="IPR036286">
    <property type="entry name" value="LexA/Signal_pep-like_sf"/>
</dbReference>
<dbReference type="InterPro" id="IPR006200">
    <property type="entry name" value="LexA"/>
</dbReference>
<accession>A0A382NY83</accession>
<dbReference type="Gene3D" id="1.10.10.10">
    <property type="entry name" value="Winged helix-like DNA-binding domain superfamily/Winged helix DNA-binding domain"/>
    <property type="match status" value="1"/>
</dbReference>
<keyword evidence="8" id="KW-0238">DNA-binding</keyword>
<evidence type="ECO:0000256" key="4">
    <source>
        <dbReference type="ARBA" id="ARBA00022763"/>
    </source>
</evidence>
<name>A0A382NY83_9ZZZZ</name>
<dbReference type="InterPro" id="IPR036390">
    <property type="entry name" value="WH_DNA-bd_sf"/>
</dbReference>
<dbReference type="InterPro" id="IPR036388">
    <property type="entry name" value="WH-like_DNA-bd_sf"/>
</dbReference>
<keyword evidence="7" id="KW-0805">Transcription regulation</keyword>
<evidence type="ECO:0000256" key="3">
    <source>
        <dbReference type="ARBA" id="ARBA00022705"/>
    </source>
</evidence>
<dbReference type="SUPFAM" id="SSF51306">
    <property type="entry name" value="LexA/Signal peptidase"/>
    <property type="match status" value="1"/>
</dbReference>
<evidence type="ECO:0000256" key="5">
    <source>
        <dbReference type="ARBA" id="ARBA00022801"/>
    </source>
</evidence>
<dbReference type="GO" id="GO:0009432">
    <property type="term" value="P:SOS response"/>
    <property type="evidence" value="ECO:0007669"/>
    <property type="project" value="UniProtKB-KW"/>
</dbReference>
<dbReference type="InterPro" id="IPR015927">
    <property type="entry name" value="Peptidase_S24_S26A/B/C"/>
</dbReference>
<dbReference type="AlphaFoldDB" id="A0A382NY83"/>
<keyword evidence="4" id="KW-0227">DNA damage</keyword>
<evidence type="ECO:0000256" key="6">
    <source>
        <dbReference type="ARBA" id="ARBA00022813"/>
    </source>
</evidence>
<dbReference type="PRINTS" id="PR00726">
    <property type="entry name" value="LEXASERPTASE"/>
</dbReference>
<evidence type="ECO:0000256" key="8">
    <source>
        <dbReference type="ARBA" id="ARBA00023125"/>
    </source>
</evidence>
<keyword evidence="3" id="KW-0235">DNA replication</keyword>
<dbReference type="Gene3D" id="2.10.109.10">
    <property type="entry name" value="Umud Fragment, subunit A"/>
    <property type="match status" value="1"/>
</dbReference>
<evidence type="ECO:0000313" key="14">
    <source>
        <dbReference type="EMBL" id="SVC66026.1"/>
    </source>
</evidence>
<keyword evidence="11" id="KW-0742">SOS response</keyword>
<keyword evidence="5" id="KW-0378">Hydrolase</keyword>
<reference evidence="14" key="1">
    <citation type="submission" date="2018-05" db="EMBL/GenBank/DDBJ databases">
        <authorList>
            <person name="Lanie J.A."/>
            <person name="Ng W.-L."/>
            <person name="Kazmierczak K.M."/>
            <person name="Andrzejewski T.M."/>
            <person name="Davidsen T.M."/>
            <person name="Wayne K.J."/>
            <person name="Tettelin H."/>
            <person name="Glass J.I."/>
            <person name="Rusch D."/>
            <person name="Podicherti R."/>
            <person name="Tsui H.-C.T."/>
            <person name="Winkler M.E."/>
        </authorList>
    </citation>
    <scope>NUCLEOTIDE SEQUENCE</scope>
</reference>
<dbReference type="GO" id="GO:0006260">
    <property type="term" value="P:DNA replication"/>
    <property type="evidence" value="ECO:0007669"/>
    <property type="project" value="UniProtKB-KW"/>
</dbReference>
<evidence type="ECO:0000256" key="11">
    <source>
        <dbReference type="ARBA" id="ARBA00023236"/>
    </source>
</evidence>
<dbReference type="PANTHER" id="PTHR33516">
    <property type="entry name" value="LEXA REPRESSOR"/>
    <property type="match status" value="1"/>
</dbReference>
<gene>
    <name evidence="14" type="ORF">METZ01_LOCUS318880</name>
</gene>
<protein>
    <recommendedName>
        <fullName evidence="15">Peptidase S24/S26A/S26B/S26C domain-containing protein</fullName>
    </recommendedName>
</protein>
<organism evidence="14">
    <name type="scientific">marine metagenome</name>
    <dbReference type="NCBI Taxonomy" id="408172"/>
    <lineage>
        <taxon>unclassified sequences</taxon>
        <taxon>metagenomes</taxon>
        <taxon>ecological metagenomes</taxon>
    </lineage>
</organism>
<dbReference type="GO" id="GO:0003677">
    <property type="term" value="F:DNA binding"/>
    <property type="evidence" value="ECO:0007669"/>
    <property type="project" value="UniProtKB-KW"/>
</dbReference>
<keyword evidence="9" id="KW-0804">Transcription</keyword>
<dbReference type="InterPro" id="IPR006199">
    <property type="entry name" value="LexA_DNA-bd_dom"/>
</dbReference>
<keyword evidence="6" id="KW-0068">Autocatalytic cleavage</keyword>
<feature type="domain" description="LexA repressor DNA-binding" evidence="13">
    <location>
        <begin position="1"/>
        <end position="62"/>
    </location>
</feature>
<dbReference type="CDD" id="cd06529">
    <property type="entry name" value="S24_LexA-like"/>
    <property type="match status" value="1"/>
</dbReference>
<evidence type="ECO:0000256" key="10">
    <source>
        <dbReference type="ARBA" id="ARBA00023204"/>
    </source>
</evidence>
<dbReference type="InterPro" id="IPR006197">
    <property type="entry name" value="Peptidase_S24_LexA"/>
</dbReference>
<dbReference type="SUPFAM" id="SSF46785">
    <property type="entry name" value="Winged helix' DNA-binding domain"/>
    <property type="match status" value="1"/>
</dbReference>
<proteinExistence type="inferred from homology"/>
<dbReference type="InterPro" id="IPR050077">
    <property type="entry name" value="LexA_repressor"/>
</dbReference>
<comment type="similarity">
    <text evidence="1">Belongs to the peptidase S24 family.</text>
</comment>
<feature type="non-terminal residue" evidence="14">
    <location>
        <position position="199"/>
    </location>
</feature>
<dbReference type="GO" id="GO:0004252">
    <property type="term" value="F:serine-type endopeptidase activity"/>
    <property type="evidence" value="ECO:0007669"/>
    <property type="project" value="InterPro"/>
</dbReference>